<dbReference type="Pfam" id="PF04235">
    <property type="entry name" value="DUF418"/>
    <property type="match status" value="1"/>
</dbReference>
<dbReference type="InterPro" id="IPR007349">
    <property type="entry name" value="DUF418"/>
</dbReference>
<feature type="transmembrane region" description="Helical" evidence="2">
    <location>
        <begin position="397"/>
        <end position="415"/>
    </location>
</feature>
<feature type="transmembrane region" description="Helical" evidence="2">
    <location>
        <begin position="370"/>
        <end position="391"/>
    </location>
</feature>
<evidence type="ECO:0000256" key="2">
    <source>
        <dbReference type="SAM" id="Phobius"/>
    </source>
</evidence>
<feature type="transmembrane region" description="Helical" evidence="2">
    <location>
        <begin position="100"/>
        <end position="117"/>
    </location>
</feature>
<keyword evidence="5" id="KW-1185">Reference proteome</keyword>
<evidence type="ECO:0000259" key="3">
    <source>
        <dbReference type="Pfam" id="PF04235"/>
    </source>
</evidence>
<feature type="transmembrane region" description="Helical" evidence="2">
    <location>
        <begin position="159"/>
        <end position="175"/>
    </location>
</feature>
<accession>A0A147KIR6</accession>
<sequence>MAGHDRPGEPAGHDPVDVVHQSAPPPPGGTSALRGPVGSRERALAPDLARGFMLLLIALANSVWYLWAAESSGVVAHPVDGSTADRIVQGVLMTVVDGRTYPMFAFLFGYGMVQLWLRQRAAGADEKAVRALLRRRNLWLLAFGLVHAALLWYGDILGAYGFVGLLFGWLFLRRADRTLLVWAAVLSGLLLATTALAVLGALATPESAAPAPAGDDPLSSLVPSPALNAVEDYPTSVLLRIVPWLFLVVAQGLLTFTIPVAILLAFWAARRRVLEEPGRHLRLLRTTALVGIPLGWLGALPHALYHLGLLELPPLLGETMISVASATGLATGLGYVALFGLIAHRLSRRAATGTVVTALAAVGKRSLSCYLAQSVLFAPVLAAWGLGLGAHLHSATMALYATGVWLATVVLAYLLERAGQRGPAEVLLRRLAYRRPVRR</sequence>
<keyword evidence="2" id="KW-1133">Transmembrane helix</keyword>
<dbReference type="EMBL" id="LGEM01000035">
    <property type="protein sequence ID" value="KUP97192.1"/>
    <property type="molecule type" value="Genomic_DNA"/>
</dbReference>
<keyword evidence="2" id="KW-0812">Transmembrane</keyword>
<keyword evidence="2" id="KW-0472">Membrane</keyword>
<feature type="transmembrane region" description="Helical" evidence="2">
    <location>
        <begin position="241"/>
        <end position="267"/>
    </location>
</feature>
<feature type="transmembrane region" description="Helical" evidence="2">
    <location>
        <begin position="48"/>
        <end position="67"/>
    </location>
</feature>
<feature type="transmembrane region" description="Helical" evidence="2">
    <location>
        <begin position="320"/>
        <end position="342"/>
    </location>
</feature>
<dbReference type="AlphaFoldDB" id="A0A147KIR6"/>
<dbReference type="PANTHER" id="PTHR30590:SF2">
    <property type="entry name" value="INNER MEMBRANE PROTEIN"/>
    <property type="match status" value="1"/>
</dbReference>
<proteinExistence type="predicted"/>
<dbReference type="STRING" id="665004.AC529_08115"/>
<dbReference type="PANTHER" id="PTHR30590">
    <property type="entry name" value="INNER MEMBRANE PROTEIN"/>
    <property type="match status" value="1"/>
</dbReference>
<feature type="compositionally biased region" description="Basic and acidic residues" evidence="1">
    <location>
        <begin position="1"/>
        <end position="17"/>
    </location>
</feature>
<name>A0A147KIR6_THECS</name>
<dbReference type="InterPro" id="IPR052529">
    <property type="entry name" value="Bact_Transport_Assoc"/>
</dbReference>
<feature type="transmembrane region" description="Helical" evidence="2">
    <location>
        <begin position="180"/>
        <end position="203"/>
    </location>
</feature>
<dbReference type="PATRIC" id="fig|665004.4.peg.445"/>
<reference evidence="5" key="1">
    <citation type="journal article" date="2017" name="Acta Aliment.">
        <title>Plant polysaccharide degrading enzyme system of Thermpbifida cellulosilytica TB100 revealed by de novo genome project data.</title>
        <authorList>
            <person name="Toth A."/>
            <person name="Baka E."/>
            <person name="Luzics S."/>
            <person name="Bata-Vidacs I."/>
            <person name="Nagy I."/>
            <person name="Balint B."/>
            <person name="Herceg R."/>
            <person name="Olasz F."/>
            <person name="Wilk T."/>
            <person name="Nagy T."/>
            <person name="Kriszt B."/>
            <person name="Nagy I."/>
            <person name="Kukolya J."/>
        </authorList>
    </citation>
    <scope>NUCLEOTIDE SEQUENCE [LARGE SCALE GENOMIC DNA]</scope>
    <source>
        <strain evidence="5">TB100</strain>
    </source>
</reference>
<feature type="transmembrane region" description="Helical" evidence="2">
    <location>
        <begin position="137"/>
        <end position="153"/>
    </location>
</feature>
<dbReference type="OrthoDB" id="2388539at2"/>
<evidence type="ECO:0000313" key="4">
    <source>
        <dbReference type="EMBL" id="KUP97192.1"/>
    </source>
</evidence>
<dbReference type="RefSeq" id="WP_068753216.1">
    <property type="nucleotide sequence ID" value="NZ_KQ950180.1"/>
</dbReference>
<feature type="domain" description="DUF418" evidence="3">
    <location>
        <begin position="268"/>
        <end position="434"/>
    </location>
</feature>
<organism evidence="4 5">
    <name type="scientific">Thermobifida cellulosilytica TB100</name>
    <dbReference type="NCBI Taxonomy" id="665004"/>
    <lineage>
        <taxon>Bacteria</taxon>
        <taxon>Bacillati</taxon>
        <taxon>Actinomycetota</taxon>
        <taxon>Actinomycetes</taxon>
        <taxon>Streptosporangiales</taxon>
        <taxon>Nocardiopsidaceae</taxon>
        <taxon>Thermobifida</taxon>
    </lineage>
</organism>
<comment type="caution">
    <text evidence="4">The sequence shown here is derived from an EMBL/GenBank/DDBJ whole genome shotgun (WGS) entry which is preliminary data.</text>
</comment>
<feature type="region of interest" description="Disordered" evidence="1">
    <location>
        <begin position="1"/>
        <end position="38"/>
    </location>
</feature>
<evidence type="ECO:0000256" key="1">
    <source>
        <dbReference type="SAM" id="MobiDB-lite"/>
    </source>
</evidence>
<dbReference type="Proteomes" id="UP000074382">
    <property type="component" value="Unassembled WGS sequence"/>
</dbReference>
<feature type="transmembrane region" description="Helical" evidence="2">
    <location>
        <begin position="288"/>
        <end position="308"/>
    </location>
</feature>
<evidence type="ECO:0000313" key="5">
    <source>
        <dbReference type="Proteomes" id="UP000074382"/>
    </source>
</evidence>
<gene>
    <name evidence="4" type="ORF">AC529_08115</name>
</gene>
<protein>
    <submittedName>
        <fullName evidence="4">Membrane protein</fullName>
    </submittedName>
</protein>